<dbReference type="Gene3D" id="3.30.2060.10">
    <property type="entry name" value="Penicillin-binding protein 1b domain"/>
    <property type="match status" value="1"/>
</dbReference>
<comment type="similarity">
    <text evidence="9">In the N-terminal section; belongs to the UvrB family.</text>
</comment>
<dbReference type="CDD" id="cd17991">
    <property type="entry name" value="DEXHc_TRCF"/>
    <property type="match status" value="1"/>
</dbReference>
<dbReference type="GO" id="GO:0016787">
    <property type="term" value="F:hydrolase activity"/>
    <property type="evidence" value="ECO:0007669"/>
    <property type="project" value="UniProtKB-KW"/>
</dbReference>
<dbReference type="GO" id="GO:0006355">
    <property type="term" value="P:regulation of DNA-templated transcription"/>
    <property type="evidence" value="ECO:0007669"/>
    <property type="project" value="UniProtKB-UniRule"/>
</dbReference>
<dbReference type="PANTHER" id="PTHR47964">
    <property type="entry name" value="ATP-DEPENDENT DNA HELICASE HOMOLOG RECG, CHLOROPLASTIC"/>
    <property type="match status" value="1"/>
</dbReference>
<comment type="subcellular location">
    <subcellularLocation>
        <location evidence="9">Cytoplasm</location>
    </subcellularLocation>
</comment>
<accession>A0A6I6K0T2</accession>
<dbReference type="InterPro" id="IPR047112">
    <property type="entry name" value="RecG/Mfd"/>
</dbReference>
<dbReference type="InterPro" id="IPR027417">
    <property type="entry name" value="P-loop_NTPase"/>
</dbReference>
<keyword evidence="4 9" id="KW-0378">Hydrolase</keyword>
<sequence>METARFLPYFKGHKNFIELQKKLIAPPGEKIYLQGCIGSFKTTLLANLFQQVQKNFIVFLNDREEAAYFYDDLNNLGWGENTLFFPASYKRSIQYDSTEQENIVQRTEVLNKLLDKENSYFLVTYPEAVIETVISQAGLEINTLQVAKGDKISIEFINEFLFEYGFERVDFVYEPGQFSVRGSIVDIFSFSHDDPYRIDFFGDEIDSIRSFNIDNQISKDSFKRITIVPNIHNPSIEGQRISLIEFLNDENIFVGNNLEQFFDFVTEIHRQTILAKADVENILEQVITGDELKKQLQRETVFDFGSDLFFEPDSVLEFSNSRQPVFNKNFDMLGENLVEYRKNGYEIFILSGNEKQIERLTAIFHDTDINVKFTPVNFVLHEGFVDNDLKICCYTDHQIFERYHRFKLKTRKAEREAISLKELNKLHPGDYVVHIDHGIGKFAGLVKTEVNGKIQEAIRLVYRDNDSLLVSIHSLHRISKYKGKEGAEPKINKLGTGAWQKMKNRTKAKVKDIAKELIALYAQRKAEKGFAFSDDTYLQTELEASFIYEDTPDQEKATIAVKEDMQKSMPMDRLVCGDVGFGKTEVAIRAAFKAVADSKQVAVLVPTTILALQHYKTFSERLENFPAKIEFVSRLKSTLEIRSTLKDLADGKIDVIIGTHRLVSKDVKFKDLGLLIIDEEQKFGVSVKEKLKQFKVNVDTLTLTATPIPRTLQFSLMGARDLSIIQTPPPNRYPIHTEVHGFNDQLIREAISYEVERNGQVFFIHNRVQNIYEVEETLKRIVPGIKTGVGHGQMDGPKLEKVMLDFINGKFDVLIATTIIESGLDIPNANTIIINQAQNFGLSDLHQLRGRVGRSNKKAFCYLIAPPLSTINAESRRRLRALEEFSDLGSGFNIAMQDLDIRGAGNMLGAEQSGFIADIGFETYHRILNEAIQELKQEEFKGVFEEEDSKQTQAFLNVKFVNDCQIDTDLELLFPTDYIPGTSERMALYRELDNIEIEEQLKEFENNLIDRFGKLPQESRELLGVVNLRWKAIDLGMEKIILKNKKMICHFVSDQQSAFYRSDAFIQIVQFIQKRKLDGKMKESDQKLKLTFSNVPNIETAAFYLQKIIDEIKR</sequence>
<dbReference type="RefSeq" id="WP_158867914.1">
    <property type="nucleotide sequence ID" value="NZ_CP046401.1"/>
</dbReference>
<dbReference type="SMART" id="SM01058">
    <property type="entry name" value="CarD_TRCF"/>
    <property type="match status" value="1"/>
</dbReference>
<dbReference type="InterPro" id="IPR003711">
    <property type="entry name" value="CarD-like/TRCF_RID"/>
</dbReference>
<proteinExistence type="inferred from homology"/>
<evidence type="ECO:0000256" key="8">
    <source>
        <dbReference type="ARBA" id="ARBA00023204"/>
    </source>
</evidence>
<dbReference type="EMBL" id="CP046401">
    <property type="protein sequence ID" value="QGY45033.1"/>
    <property type="molecule type" value="Genomic_DNA"/>
</dbReference>
<dbReference type="SMART" id="SM00490">
    <property type="entry name" value="HELICc"/>
    <property type="match status" value="1"/>
</dbReference>
<evidence type="ECO:0000259" key="10">
    <source>
        <dbReference type="PROSITE" id="PS51192"/>
    </source>
</evidence>
<evidence type="ECO:0000259" key="11">
    <source>
        <dbReference type="PROSITE" id="PS51194"/>
    </source>
</evidence>
<keyword evidence="2 9" id="KW-0547">Nucleotide-binding</keyword>
<dbReference type="InterPro" id="IPR005118">
    <property type="entry name" value="TRCF_C"/>
</dbReference>
<dbReference type="PROSITE" id="PS51192">
    <property type="entry name" value="HELICASE_ATP_BIND_1"/>
    <property type="match status" value="1"/>
</dbReference>
<dbReference type="GO" id="GO:0003678">
    <property type="term" value="F:DNA helicase activity"/>
    <property type="evidence" value="ECO:0007669"/>
    <property type="project" value="TreeGrafter"/>
</dbReference>
<evidence type="ECO:0000256" key="3">
    <source>
        <dbReference type="ARBA" id="ARBA00022763"/>
    </source>
</evidence>
<feature type="domain" description="Helicase C-terminal" evidence="11">
    <location>
        <begin position="746"/>
        <end position="900"/>
    </location>
</feature>
<dbReference type="SMART" id="SM00487">
    <property type="entry name" value="DEXDc"/>
    <property type="match status" value="1"/>
</dbReference>
<dbReference type="InterPro" id="IPR014001">
    <property type="entry name" value="Helicase_ATP-bd"/>
</dbReference>
<evidence type="ECO:0000256" key="1">
    <source>
        <dbReference type="ARBA" id="ARBA00022490"/>
    </source>
</evidence>
<name>A0A6I6K0T2_9BACT</name>
<dbReference type="PANTHER" id="PTHR47964:SF1">
    <property type="entry name" value="ATP-DEPENDENT DNA HELICASE HOMOLOG RECG, CHLOROPLASTIC"/>
    <property type="match status" value="1"/>
</dbReference>
<dbReference type="HAMAP" id="MF_00969">
    <property type="entry name" value="TRCF"/>
    <property type="match status" value="1"/>
</dbReference>
<reference evidence="12 13" key="1">
    <citation type="submission" date="2019-11" db="EMBL/GenBank/DDBJ databases">
        <authorList>
            <person name="Zheng R.K."/>
            <person name="Sun C.M."/>
        </authorList>
    </citation>
    <scope>NUCLEOTIDE SEQUENCE [LARGE SCALE GENOMIC DNA]</scope>
    <source>
        <strain evidence="12 13">WC007</strain>
    </source>
</reference>
<keyword evidence="7 9" id="KW-0238">DNA-binding</keyword>
<comment type="similarity">
    <text evidence="9">In the C-terminal section; belongs to the helicase family. RecG subfamily.</text>
</comment>
<dbReference type="InterPro" id="IPR036101">
    <property type="entry name" value="CarD-like/TRCF_RID_sf"/>
</dbReference>
<keyword evidence="8 9" id="KW-0234">DNA repair</keyword>
<dbReference type="EC" id="3.6.4.-" evidence="9"/>
<dbReference type="Pfam" id="PF00270">
    <property type="entry name" value="DEAD"/>
    <property type="match status" value="1"/>
</dbReference>
<evidence type="ECO:0000256" key="7">
    <source>
        <dbReference type="ARBA" id="ARBA00023125"/>
    </source>
</evidence>
<dbReference type="Proteomes" id="UP000428260">
    <property type="component" value="Chromosome"/>
</dbReference>
<organism evidence="12 13">
    <name type="scientific">Maribellus comscasis</name>
    <dbReference type="NCBI Taxonomy" id="2681766"/>
    <lineage>
        <taxon>Bacteria</taxon>
        <taxon>Pseudomonadati</taxon>
        <taxon>Bacteroidota</taxon>
        <taxon>Bacteroidia</taxon>
        <taxon>Marinilabiliales</taxon>
        <taxon>Prolixibacteraceae</taxon>
        <taxon>Maribellus</taxon>
    </lineage>
</organism>
<dbReference type="KEGG" id="mcos:GM418_15535"/>
<dbReference type="GO" id="GO:0005524">
    <property type="term" value="F:ATP binding"/>
    <property type="evidence" value="ECO:0007669"/>
    <property type="project" value="UniProtKB-UniRule"/>
</dbReference>
<evidence type="ECO:0000256" key="9">
    <source>
        <dbReference type="HAMAP-Rule" id="MF_00969"/>
    </source>
</evidence>
<dbReference type="InterPro" id="IPR037235">
    <property type="entry name" value="TRCF-like_C_D7"/>
</dbReference>
<keyword evidence="13" id="KW-1185">Reference proteome</keyword>
<dbReference type="InterPro" id="IPR011545">
    <property type="entry name" value="DEAD/DEAH_box_helicase_dom"/>
</dbReference>
<dbReference type="SUPFAM" id="SSF143517">
    <property type="entry name" value="TRCF domain-like"/>
    <property type="match status" value="1"/>
</dbReference>
<dbReference type="InterPro" id="IPR041471">
    <property type="entry name" value="UvrB_inter"/>
</dbReference>
<evidence type="ECO:0000256" key="5">
    <source>
        <dbReference type="ARBA" id="ARBA00022806"/>
    </source>
</evidence>
<dbReference type="Gene3D" id="3.90.1150.50">
    <property type="entry name" value="Transcription-repair-coupling factor, D7 domain"/>
    <property type="match status" value="1"/>
</dbReference>
<keyword evidence="5" id="KW-0347">Helicase</keyword>
<dbReference type="Pfam" id="PF00271">
    <property type="entry name" value="Helicase_C"/>
    <property type="match status" value="1"/>
</dbReference>
<dbReference type="Pfam" id="PF02559">
    <property type="entry name" value="CarD_TRCF_RID"/>
    <property type="match status" value="1"/>
</dbReference>
<dbReference type="GO" id="GO:0003684">
    <property type="term" value="F:damaged DNA binding"/>
    <property type="evidence" value="ECO:0007669"/>
    <property type="project" value="InterPro"/>
</dbReference>
<dbReference type="SUPFAM" id="SSF52540">
    <property type="entry name" value="P-loop containing nucleoside triphosphate hydrolases"/>
    <property type="match status" value="3"/>
</dbReference>
<keyword evidence="6 9" id="KW-0067">ATP-binding</keyword>
<dbReference type="AlphaFoldDB" id="A0A6I6K0T2"/>
<protein>
    <recommendedName>
        <fullName evidence="9">Transcription-repair-coupling factor</fullName>
        <shortName evidence="9">TRCF</shortName>
        <ecNumber evidence="9">3.6.4.-</ecNumber>
    </recommendedName>
</protein>
<dbReference type="GO" id="GO:0000716">
    <property type="term" value="P:transcription-coupled nucleotide-excision repair, DNA damage recognition"/>
    <property type="evidence" value="ECO:0007669"/>
    <property type="project" value="UniProtKB-UniRule"/>
</dbReference>
<dbReference type="InterPro" id="IPR004576">
    <property type="entry name" value="Mfd"/>
</dbReference>
<dbReference type="InterPro" id="IPR001650">
    <property type="entry name" value="Helicase_C-like"/>
</dbReference>
<dbReference type="NCBIfam" id="TIGR00580">
    <property type="entry name" value="mfd"/>
    <property type="match status" value="1"/>
</dbReference>
<keyword evidence="3 9" id="KW-0227">DNA damage</keyword>
<evidence type="ECO:0000256" key="4">
    <source>
        <dbReference type="ARBA" id="ARBA00022801"/>
    </source>
</evidence>
<dbReference type="PROSITE" id="PS51194">
    <property type="entry name" value="HELICASE_CTER"/>
    <property type="match status" value="1"/>
</dbReference>
<gene>
    <name evidence="9 12" type="primary">mfd</name>
    <name evidence="12" type="ORF">GM418_15535</name>
</gene>
<keyword evidence="1 9" id="KW-0963">Cytoplasm</keyword>
<dbReference type="Gene3D" id="3.40.50.300">
    <property type="entry name" value="P-loop containing nucleotide triphosphate hydrolases"/>
    <property type="match status" value="2"/>
</dbReference>
<evidence type="ECO:0000256" key="6">
    <source>
        <dbReference type="ARBA" id="ARBA00022840"/>
    </source>
</evidence>
<evidence type="ECO:0000256" key="2">
    <source>
        <dbReference type="ARBA" id="ARBA00022741"/>
    </source>
</evidence>
<comment type="function">
    <text evidence="9">Couples transcription and DNA repair by recognizing RNA polymerase (RNAP) stalled at DNA lesions. Mediates ATP-dependent release of RNAP and its truncated transcript from the DNA, and recruitment of nucleotide excision repair machinery to the damaged site.</text>
</comment>
<dbReference type="SMART" id="SM00982">
    <property type="entry name" value="TRCF"/>
    <property type="match status" value="1"/>
</dbReference>
<dbReference type="Pfam" id="PF03461">
    <property type="entry name" value="TRCF"/>
    <property type="match status" value="1"/>
</dbReference>
<dbReference type="Pfam" id="PF17757">
    <property type="entry name" value="UvrB_inter"/>
    <property type="match status" value="1"/>
</dbReference>
<evidence type="ECO:0000313" key="12">
    <source>
        <dbReference type="EMBL" id="QGY45033.1"/>
    </source>
</evidence>
<feature type="domain" description="Helicase ATP-binding" evidence="10">
    <location>
        <begin position="564"/>
        <end position="725"/>
    </location>
</feature>
<dbReference type="GO" id="GO:0005737">
    <property type="term" value="C:cytoplasm"/>
    <property type="evidence" value="ECO:0007669"/>
    <property type="project" value="UniProtKB-SubCell"/>
</dbReference>
<evidence type="ECO:0000313" key="13">
    <source>
        <dbReference type="Proteomes" id="UP000428260"/>
    </source>
</evidence>
<dbReference type="SUPFAM" id="SSF141259">
    <property type="entry name" value="CarD-like"/>
    <property type="match status" value="1"/>
</dbReference>
<dbReference type="Gene3D" id="2.40.10.170">
    <property type="match status" value="1"/>
</dbReference>